<name>A0A2H0BTI0_9BACT</name>
<dbReference type="Gene3D" id="1.10.1670.10">
    <property type="entry name" value="Helix-hairpin-Helix base-excision DNA repair enzymes (C-terminal)"/>
    <property type="match status" value="1"/>
</dbReference>
<dbReference type="GO" id="GO:0032357">
    <property type="term" value="F:oxidized purine DNA binding"/>
    <property type="evidence" value="ECO:0007669"/>
    <property type="project" value="TreeGrafter"/>
</dbReference>
<dbReference type="PANTHER" id="PTHR42944:SF1">
    <property type="entry name" value="ADENINE DNA GLYCOSYLASE"/>
    <property type="match status" value="1"/>
</dbReference>
<keyword evidence="8" id="KW-0234">DNA repair</keyword>
<dbReference type="AlphaFoldDB" id="A0A2H0BTI0"/>
<dbReference type="GO" id="GO:0006298">
    <property type="term" value="P:mismatch repair"/>
    <property type="evidence" value="ECO:0007669"/>
    <property type="project" value="TreeGrafter"/>
</dbReference>
<dbReference type="GO" id="GO:0046872">
    <property type="term" value="F:metal ion binding"/>
    <property type="evidence" value="ECO:0007669"/>
    <property type="project" value="UniProtKB-KW"/>
</dbReference>
<keyword evidence="5" id="KW-0378">Hydrolase</keyword>
<dbReference type="GO" id="GO:0006284">
    <property type="term" value="P:base-excision repair"/>
    <property type="evidence" value="ECO:0007669"/>
    <property type="project" value="InterPro"/>
</dbReference>
<dbReference type="SMART" id="SM00478">
    <property type="entry name" value="ENDO3c"/>
    <property type="match status" value="1"/>
</dbReference>
<dbReference type="PANTHER" id="PTHR42944">
    <property type="entry name" value="ADENINE DNA GLYCOSYLASE"/>
    <property type="match status" value="1"/>
</dbReference>
<dbReference type="InterPro" id="IPR003265">
    <property type="entry name" value="HhH-GPD_domain"/>
</dbReference>
<dbReference type="InterPro" id="IPR011257">
    <property type="entry name" value="DNA_glycosylase"/>
</dbReference>
<organism evidence="11 12">
    <name type="scientific">Candidatus Uhrbacteria bacterium CG22_combo_CG10-13_8_21_14_all_47_17</name>
    <dbReference type="NCBI Taxonomy" id="1975041"/>
    <lineage>
        <taxon>Bacteria</taxon>
        <taxon>Candidatus Uhriibacteriota</taxon>
    </lineage>
</organism>
<evidence type="ECO:0000256" key="3">
    <source>
        <dbReference type="ARBA" id="ARBA00022723"/>
    </source>
</evidence>
<comment type="cofactor">
    <cofactor evidence="1">
        <name>[4Fe-4S] cluster</name>
        <dbReference type="ChEBI" id="CHEBI:49883"/>
    </cofactor>
</comment>
<dbReference type="GO" id="GO:0000701">
    <property type="term" value="F:purine-specific mismatch base pair DNA N-glycosylase activity"/>
    <property type="evidence" value="ECO:0007669"/>
    <property type="project" value="TreeGrafter"/>
</dbReference>
<feature type="domain" description="HhH-GPD" evidence="10">
    <location>
        <begin position="35"/>
        <end position="184"/>
    </location>
</feature>
<evidence type="ECO:0000313" key="11">
    <source>
        <dbReference type="EMBL" id="PIP60839.1"/>
    </source>
</evidence>
<sequence length="299" mass="34888">MNDANHLLSWYKRHGRHLPWRNTRDPYRILVSEIMLQQTQVSRVLDFYRAWLKQFPNWKVLAEAKNAEVIRAWSGLGYNRRARMLRDIARTIITTNTRPKTAAEWLPLKGIGPYTANAIACFAFHEMVFPIDTNTRRVAGRLLLGRAFPTMKDDERIQKKASTWQKQSAQFYDIPQAMFDLANAACTKVPDCKTCPMRSTCKAAPKFLKGHVRIPKRTTPAPKERLYEGKRYPDRIYRGRIVKILHEQPKGISIKQVGTFIDKTFNKNLDIVWLKNMLQRLKKDDLISVEKDSIFLSKR</sequence>
<evidence type="ECO:0000313" key="12">
    <source>
        <dbReference type="Proteomes" id="UP000231581"/>
    </source>
</evidence>
<keyword evidence="6" id="KW-0408">Iron</keyword>
<evidence type="ECO:0000256" key="6">
    <source>
        <dbReference type="ARBA" id="ARBA00023004"/>
    </source>
</evidence>
<evidence type="ECO:0000256" key="5">
    <source>
        <dbReference type="ARBA" id="ARBA00022801"/>
    </source>
</evidence>
<comment type="caution">
    <text evidence="11">The sequence shown here is derived from an EMBL/GenBank/DDBJ whole genome shotgun (WGS) entry which is preliminary data.</text>
</comment>
<keyword evidence="4" id="KW-0227">DNA damage</keyword>
<dbReference type="Proteomes" id="UP000231581">
    <property type="component" value="Unassembled WGS sequence"/>
</dbReference>
<evidence type="ECO:0000256" key="1">
    <source>
        <dbReference type="ARBA" id="ARBA00001966"/>
    </source>
</evidence>
<comment type="similarity">
    <text evidence="2">Belongs to the Nth/MutY family.</text>
</comment>
<keyword evidence="9" id="KW-0326">Glycosidase</keyword>
<evidence type="ECO:0000256" key="4">
    <source>
        <dbReference type="ARBA" id="ARBA00022763"/>
    </source>
</evidence>
<evidence type="ECO:0000256" key="9">
    <source>
        <dbReference type="ARBA" id="ARBA00023295"/>
    </source>
</evidence>
<proteinExistence type="inferred from homology"/>
<gene>
    <name evidence="11" type="ORF">COX00_01030</name>
</gene>
<dbReference type="InterPro" id="IPR044298">
    <property type="entry name" value="MIG/MutY"/>
</dbReference>
<dbReference type="GO" id="GO:0034039">
    <property type="term" value="F:8-oxo-7,8-dihydroguanine DNA N-glycosylase activity"/>
    <property type="evidence" value="ECO:0007669"/>
    <property type="project" value="TreeGrafter"/>
</dbReference>
<dbReference type="InterPro" id="IPR023170">
    <property type="entry name" value="HhH_base_excis_C"/>
</dbReference>
<dbReference type="CDD" id="cd00056">
    <property type="entry name" value="ENDO3c"/>
    <property type="match status" value="1"/>
</dbReference>
<dbReference type="GO" id="GO:0035485">
    <property type="term" value="F:adenine/guanine mispair binding"/>
    <property type="evidence" value="ECO:0007669"/>
    <property type="project" value="TreeGrafter"/>
</dbReference>
<dbReference type="GO" id="GO:0051536">
    <property type="term" value="F:iron-sulfur cluster binding"/>
    <property type="evidence" value="ECO:0007669"/>
    <property type="project" value="UniProtKB-KW"/>
</dbReference>
<dbReference type="Gene3D" id="1.10.340.30">
    <property type="entry name" value="Hypothetical protein, domain 2"/>
    <property type="match status" value="1"/>
</dbReference>
<evidence type="ECO:0000259" key="10">
    <source>
        <dbReference type="SMART" id="SM00478"/>
    </source>
</evidence>
<protein>
    <submittedName>
        <fullName evidence="11">Fe-S cluster assembly protein HesB</fullName>
    </submittedName>
</protein>
<evidence type="ECO:0000256" key="2">
    <source>
        <dbReference type="ARBA" id="ARBA00008343"/>
    </source>
</evidence>
<dbReference type="SUPFAM" id="SSF48150">
    <property type="entry name" value="DNA-glycosylase"/>
    <property type="match status" value="1"/>
</dbReference>
<evidence type="ECO:0000256" key="8">
    <source>
        <dbReference type="ARBA" id="ARBA00023204"/>
    </source>
</evidence>
<dbReference type="EMBL" id="PCSZ01000025">
    <property type="protein sequence ID" value="PIP60839.1"/>
    <property type="molecule type" value="Genomic_DNA"/>
</dbReference>
<accession>A0A2H0BTI0</accession>
<evidence type="ECO:0000256" key="7">
    <source>
        <dbReference type="ARBA" id="ARBA00023014"/>
    </source>
</evidence>
<reference evidence="11 12" key="1">
    <citation type="submission" date="2017-09" db="EMBL/GenBank/DDBJ databases">
        <title>Depth-based differentiation of microbial function through sediment-hosted aquifers and enrichment of novel symbionts in the deep terrestrial subsurface.</title>
        <authorList>
            <person name="Probst A.J."/>
            <person name="Ladd B."/>
            <person name="Jarett J.K."/>
            <person name="Geller-Mcgrath D.E."/>
            <person name="Sieber C.M."/>
            <person name="Emerson J.B."/>
            <person name="Anantharaman K."/>
            <person name="Thomas B.C."/>
            <person name="Malmstrom R."/>
            <person name="Stieglmeier M."/>
            <person name="Klingl A."/>
            <person name="Woyke T."/>
            <person name="Ryan C.M."/>
            <person name="Banfield J.F."/>
        </authorList>
    </citation>
    <scope>NUCLEOTIDE SEQUENCE [LARGE SCALE GENOMIC DNA]</scope>
    <source>
        <strain evidence="11">CG22_combo_CG10-13_8_21_14_all_47_17</strain>
    </source>
</reference>
<keyword evidence="7" id="KW-0411">Iron-sulfur</keyword>
<keyword evidence="3" id="KW-0479">Metal-binding</keyword>
<dbReference type="Pfam" id="PF00730">
    <property type="entry name" value="HhH-GPD"/>
    <property type="match status" value="1"/>
</dbReference>